<dbReference type="EMBL" id="JAEHOE010000009">
    <property type="protein sequence ID" value="KAG2498697.1"/>
    <property type="molecule type" value="Genomic_DNA"/>
</dbReference>
<proteinExistence type="predicted"/>
<feature type="region of interest" description="Disordered" evidence="1">
    <location>
        <begin position="209"/>
        <end position="262"/>
    </location>
</feature>
<gene>
    <name evidence="2" type="ORF">HYH03_003437</name>
</gene>
<comment type="caution">
    <text evidence="2">The sequence shown here is derived from an EMBL/GenBank/DDBJ whole genome shotgun (WGS) entry which is preliminary data.</text>
</comment>
<evidence type="ECO:0000256" key="1">
    <source>
        <dbReference type="SAM" id="MobiDB-lite"/>
    </source>
</evidence>
<feature type="compositionally biased region" description="Acidic residues" evidence="1">
    <location>
        <begin position="40"/>
        <end position="56"/>
    </location>
</feature>
<feature type="compositionally biased region" description="Basic residues" evidence="1">
    <location>
        <begin position="1"/>
        <end position="16"/>
    </location>
</feature>
<organism evidence="2 3">
    <name type="scientific">Edaphochlamys debaryana</name>
    <dbReference type="NCBI Taxonomy" id="47281"/>
    <lineage>
        <taxon>Eukaryota</taxon>
        <taxon>Viridiplantae</taxon>
        <taxon>Chlorophyta</taxon>
        <taxon>core chlorophytes</taxon>
        <taxon>Chlorophyceae</taxon>
        <taxon>CS clade</taxon>
        <taxon>Chlamydomonadales</taxon>
        <taxon>Chlamydomonadales incertae sedis</taxon>
        <taxon>Edaphochlamys</taxon>
    </lineage>
</organism>
<dbReference type="AlphaFoldDB" id="A0A835YBW4"/>
<accession>A0A835YBW4</accession>
<reference evidence="2" key="1">
    <citation type="journal article" date="2020" name="bioRxiv">
        <title>Comparative genomics of Chlamydomonas.</title>
        <authorList>
            <person name="Craig R.J."/>
            <person name="Hasan A.R."/>
            <person name="Ness R.W."/>
            <person name="Keightley P.D."/>
        </authorList>
    </citation>
    <scope>NUCLEOTIDE SEQUENCE</scope>
    <source>
        <strain evidence="2">CCAP 11/70</strain>
    </source>
</reference>
<name>A0A835YBW4_9CHLO</name>
<evidence type="ECO:0000313" key="3">
    <source>
        <dbReference type="Proteomes" id="UP000612055"/>
    </source>
</evidence>
<keyword evidence="3" id="KW-1185">Reference proteome</keyword>
<sequence>MTLRKGHPPPHRRPPPRRSPPAAKPSPSPAVFPVSREPPSDDDVAPTPEDDEENDPNVETIVVGTDPGPSVPKVEGEEFPRDGNGRAYCELCLEWTLQMPDGSLGTWFGDNCGTAQAEILRTVKRWESQSDILKEFSSVSCTDTMAKLCGRIAANVPYNQAFLYDEIAKYGGLEEAPYGPSGQGCDIASLADYGNAIPKVRSSNMGCVARSSSASSGLCPDEDPAPEPGTSPTRVMEPAESEAPGESPDEEDLSNNGLPGSE</sequence>
<protein>
    <submittedName>
        <fullName evidence="2">Uncharacterized protein</fullName>
    </submittedName>
</protein>
<dbReference type="Proteomes" id="UP000612055">
    <property type="component" value="Unassembled WGS sequence"/>
</dbReference>
<feature type="region of interest" description="Disordered" evidence="1">
    <location>
        <begin position="1"/>
        <end position="80"/>
    </location>
</feature>
<feature type="compositionally biased region" description="Pro residues" evidence="1">
    <location>
        <begin position="17"/>
        <end position="30"/>
    </location>
</feature>
<evidence type="ECO:0000313" key="2">
    <source>
        <dbReference type="EMBL" id="KAG2498697.1"/>
    </source>
</evidence>